<feature type="non-terminal residue" evidence="1">
    <location>
        <position position="1"/>
    </location>
</feature>
<reference evidence="1" key="1">
    <citation type="journal article" date="2014" name="Front. Microbiol.">
        <title>High frequency of phylogenetically diverse reductive dehalogenase-homologous genes in deep subseafloor sedimentary metagenomes.</title>
        <authorList>
            <person name="Kawai M."/>
            <person name="Futagami T."/>
            <person name="Toyoda A."/>
            <person name="Takaki Y."/>
            <person name="Nishi S."/>
            <person name="Hori S."/>
            <person name="Arai W."/>
            <person name="Tsubouchi T."/>
            <person name="Morono Y."/>
            <person name="Uchiyama I."/>
            <person name="Ito T."/>
            <person name="Fujiyama A."/>
            <person name="Inagaki F."/>
            <person name="Takami H."/>
        </authorList>
    </citation>
    <scope>NUCLEOTIDE SEQUENCE</scope>
    <source>
        <strain evidence="1">Expedition CK06-06</strain>
    </source>
</reference>
<gene>
    <name evidence="1" type="ORF">S12H4_62908</name>
</gene>
<organism evidence="1">
    <name type="scientific">marine sediment metagenome</name>
    <dbReference type="NCBI Taxonomy" id="412755"/>
    <lineage>
        <taxon>unclassified sequences</taxon>
        <taxon>metagenomes</taxon>
        <taxon>ecological metagenomes</taxon>
    </lineage>
</organism>
<dbReference type="EMBL" id="BARW01042458">
    <property type="protein sequence ID" value="GAJ22447.1"/>
    <property type="molecule type" value="Genomic_DNA"/>
</dbReference>
<feature type="non-terminal residue" evidence="1">
    <location>
        <position position="62"/>
    </location>
</feature>
<evidence type="ECO:0000313" key="1">
    <source>
        <dbReference type="EMBL" id="GAJ22447.1"/>
    </source>
</evidence>
<proteinExistence type="predicted"/>
<evidence type="ECO:0008006" key="2">
    <source>
        <dbReference type="Google" id="ProtNLM"/>
    </source>
</evidence>
<sequence>SSSNPFPINYTGLTAETYYFNATANDTVGNNISTETINITLVTPSLTIINPKNETYLTKKNL</sequence>
<accession>X1VQD0</accession>
<comment type="caution">
    <text evidence="1">The sequence shown here is derived from an EMBL/GenBank/DDBJ whole genome shotgun (WGS) entry which is preliminary data.</text>
</comment>
<dbReference type="AlphaFoldDB" id="X1VQD0"/>
<protein>
    <recommendedName>
        <fullName evidence="2">Bacterial Ig-like domain-containing protein</fullName>
    </recommendedName>
</protein>
<name>X1VQD0_9ZZZZ</name>